<organism evidence="3 4">
    <name type="scientific">Micromonospora zingiberis</name>
    <dbReference type="NCBI Taxonomy" id="2053011"/>
    <lineage>
        <taxon>Bacteria</taxon>
        <taxon>Bacillati</taxon>
        <taxon>Actinomycetota</taxon>
        <taxon>Actinomycetes</taxon>
        <taxon>Micromonosporales</taxon>
        <taxon>Micromonosporaceae</taxon>
        <taxon>Micromonospora</taxon>
    </lineage>
</organism>
<dbReference type="InterPro" id="IPR029058">
    <property type="entry name" value="AB_hydrolase_fold"/>
</dbReference>
<dbReference type="GO" id="GO:0016787">
    <property type="term" value="F:hydrolase activity"/>
    <property type="evidence" value="ECO:0007669"/>
    <property type="project" value="UniProtKB-KW"/>
</dbReference>
<gene>
    <name evidence="3" type="ORF">E0H26_15650</name>
</gene>
<evidence type="ECO:0000313" key="4">
    <source>
        <dbReference type="Proteomes" id="UP000292274"/>
    </source>
</evidence>
<reference evidence="3 4" key="1">
    <citation type="submission" date="2019-02" db="EMBL/GenBank/DDBJ databases">
        <title>Jishengella sp. nov., isolated from a root of Zingiber montanum.</title>
        <authorList>
            <person name="Kuncharoen N."/>
            <person name="Kudo T."/>
            <person name="Masahiro Y."/>
            <person name="Ohkuma M."/>
            <person name="Tanasupawat S."/>
        </authorList>
    </citation>
    <scope>NUCLEOTIDE SEQUENCE [LARGE SCALE GENOMIC DNA]</scope>
    <source>
        <strain evidence="3 4">PLAI 1-1</strain>
    </source>
</reference>
<sequence length="276" mass="29597">MRIDARGLRFDVIAGGPEQGEPVLLLHGFPQHAGEWDDVTPTLHVAGLRTYAVNQRGYSPGARPAAVEAYRLTELVADAVAVLDALGVDSAHVVGHDWGAIVGWALAAGHPERVRTLTAVSVPHPAAMGYALAEDPQQKARSAYMMLFRRPGVAEKTLLALRASGLRRMLRGVGDAARTAAYVEPMREPGALTAALNWYRAMSRRDLAAIGPVTVPTSFVWSDRDVAIGRTAAEACAAQVRGEYQFVELAGVSHWIPDQVPTRLAEAILARVRSAA</sequence>
<dbReference type="AlphaFoldDB" id="A0A4R0GHH1"/>
<dbReference type="PRINTS" id="PR00412">
    <property type="entry name" value="EPOXHYDRLASE"/>
</dbReference>
<proteinExistence type="predicted"/>
<dbReference type="Pfam" id="PF00561">
    <property type="entry name" value="Abhydrolase_1"/>
    <property type="match status" value="1"/>
</dbReference>
<dbReference type="SUPFAM" id="SSF53474">
    <property type="entry name" value="alpha/beta-Hydrolases"/>
    <property type="match status" value="1"/>
</dbReference>
<dbReference type="InterPro" id="IPR000073">
    <property type="entry name" value="AB_hydrolase_1"/>
</dbReference>
<name>A0A4R0GHH1_9ACTN</name>
<dbReference type="RefSeq" id="WP_131304377.1">
    <property type="nucleotide sequence ID" value="NZ_SJJR01000009.1"/>
</dbReference>
<dbReference type="OrthoDB" id="2987348at2"/>
<keyword evidence="4" id="KW-1185">Reference proteome</keyword>
<evidence type="ECO:0000259" key="2">
    <source>
        <dbReference type="Pfam" id="PF00561"/>
    </source>
</evidence>
<dbReference type="InterPro" id="IPR000639">
    <property type="entry name" value="Epox_hydrolase-like"/>
</dbReference>
<accession>A0A4R0GHH1</accession>
<feature type="domain" description="AB hydrolase-1" evidence="2">
    <location>
        <begin position="22"/>
        <end position="256"/>
    </location>
</feature>
<evidence type="ECO:0000256" key="1">
    <source>
        <dbReference type="ARBA" id="ARBA00022801"/>
    </source>
</evidence>
<dbReference type="Gene3D" id="3.40.50.1820">
    <property type="entry name" value="alpha/beta hydrolase"/>
    <property type="match status" value="1"/>
</dbReference>
<dbReference type="PANTHER" id="PTHR43329">
    <property type="entry name" value="EPOXIDE HYDROLASE"/>
    <property type="match status" value="1"/>
</dbReference>
<keyword evidence="1 3" id="KW-0378">Hydrolase</keyword>
<dbReference type="EMBL" id="SJJR01000009">
    <property type="protein sequence ID" value="TCB96566.1"/>
    <property type="molecule type" value="Genomic_DNA"/>
</dbReference>
<protein>
    <submittedName>
        <fullName evidence="3">Alpha/beta fold hydrolase</fullName>
    </submittedName>
</protein>
<dbReference type="Proteomes" id="UP000292274">
    <property type="component" value="Unassembled WGS sequence"/>
</dbReference>
<comment type="caution">
    <text evidence="3">The sequence shown here is derived from an EMBL/GenBank/DDBJ whole genome shotgun (WGS) entry which is preliminary data.</text>
</comment>
<evidence type="ECO:0000313" key="3">
    <source>
        <dbReference type="EMBL" id="TCB96566.1"/>
    </source>
</evidence>